<comment type="caution">
    <text evidence="2">The sequence shown here is derived from an EMBL/GenBank/DDBJ whole genome shotgun (WGS) entry which is preliminary data.</text>
</comment>
<proteinExistence type="predicted"/>
<gene>
    <name evidence="2" type="ORF">ISP19_04480</name>
</gene>
<dbReference type="Gene3D" id="3.90.550.10">
    <property type="entry name" value="Spore Coat Polysaccharide Biosynthesis Protein SpsA, Chain A"/>
    <property type="match status" value="1"/>
</dbReference>
<dbReference type="CDD" id="cd04186">
    <property type="entry name" value="GT_2_like_c"/>
    <property type="match status" value="1"/>
</dbReference>
<evidence type="ECO:0000259" key="1">
    <source>
        <dbReference type="Pfam" id="PF00535"/>
    </source>
</evidence>
<name>A0ABS2K050_9GAMM</name>
<accession>A0ABS2K050</accession>
<feature type="domain" description="Glycosyltransferase 2-like" evidence="1">
    <location>
        <begin position="45"/>
        <end position="178"/>
    </location>
</feature>
<dbReference type="Proteomes" id="UP001430149">
    <property type="component" value="Unassembled WGS sequence"/>
</dbReference>
<dbReference type="Pfam" id="PF13692">
    <property type="entry name" value="Glyco_trans_1_4"/>
    <property type="match status" value="1"/>
</dbReference>
<evidence type="ECO:0000313" key="2">
    <source>
        <dbReference type="EMBL" id="MBM7124626.1"/>
    </source>
</evidence>
<dbReference type="Gene3D" id="3.40.50.2000">
    <property type="entry name" value="Glycogen Phosphorylase B"/>
    <property type="match status" value="1"/>
</dbReference>
<dbReference type="Pfam" id="PF00535">
    <property type="entry name" value="Glycos_transf_2"/>
    <property type="match status" value="1"/>
</dbReference>
<organism evidence="2 3">
    <name type="scientific">Dyella flava</name>
    <dbReference type="NCBI Taxonomy" id="1920170"/>
    <lineage>
        <taxon>Bacteria</taxon>
        <taxon>Pseudomonadati</taxon>
        <taxon>Pseudomonadota</taxon>
        <taxon>Gammaproteobacteria</taxon>
        <taxon>Lysobacterales</taxon>
        <taxon>Rhodanobacteraceae</taxon>
        <taxon>Dyella</taxon>
    </lineage>
</organism>
<dbReference type="InterPro" id="IPR001173">
    <property type="entry name" value="Glyco_trans_2-like"/>
</dbReference>
<dbReference type="InterPro" id="IPR029044">
    <property type="entry name" value="Nucleotide-diphossugar_trans"/>
</dbReference>
<protein>
    <submittedName>
        <fullName evidence="2">Glycosyltransferase</fullName>
    </submittedName>
</protein>
<dbReference type="SUPFAM" id="SSF53756">
    <property type="entry name" value="UDP-Glycosyltransferase/glycogen phosphorylase"/>
    <property type="match status" value="1"/>
</dbReference>
<dbReference type="PANTHER" id="PTHR43179">
    <property type="entry name" value="RHAMNOSYLTRANSFERASE WBBL"/>
    <property type="match status" value="1"/>
</dbReference>
<dbReference type="SUPFAM" id="SSF53448">
    <property type="entry name" value="Nucleotide-diphospho-sugar transferases"/>
    <property type="match status" value="1"/>
</dbReference>
<dbReference type="CDD" id="cd03801">
    <property type="entry name" value="GT4_PimA-like"/>
    <property type="match status" value="1"/>
</dbReference>
<sequence length="666" mass="72921">MRGTVARIAQEFHRRPSRDDTLQLLPLDSSTDGLMFANPALPQVSIIIPVYGKLDYTVTCLRSLALHMGNITTEVIVVDDASPDGSASALSAVDGLRLLVNAQNQGFVGSCNAGAKAARGEYLVFLNNDTQVTPGWLDALLRCFADEPDCGIAGSRLIYPDGRLQEAGGWVFSDGSAWNVGRFESRHASAYRYRRRTDYLSGAAIMIRRDRFSAVGGFDERYAPAYYEDTDLAFAVRQAGLSVFYEPNSVVVHCEGISAGTDLGTGMKRYQAINHVKFAQKWRQQLQQQPAPGTPLSQLWGRHARGHILVVDVTTPDPSRDSGSLRLFAMLRILHQEGWQLSFAPDDGFASDASIAALGDLGVQVLCRPEVANLPKWLSQHGSSLHAVVLCRHTVAGQYVHAVRRHAPRARLILDTVDLHFVREQRAAELDDSLTLRRQAEASRRSELALIEQCDVSFVVSPKEQELLHRLAPQAQVELLSNIHDVHGRRQPYAGRGDLVFIGGYGHPPNADAIKWIAEALLPALLAVMPDMHVHILGDVPDVARATLQRPGLTLHGRVQDLAPWMDRCLASLAPLRFGAGVKGKINMAMSYGLPVIATSIAVEGMQLQDGEDVLIAEQPGDVVQAVRRLLSDGELWTRLSDAGLNNVEQHFSPAAARNTLRRVLG</sequence>
<evidence type="ECO:0000313" key="3">
    <source>
        <dbReference type="Proteomes" id="UP001430149"/>
    </source>
</evidence>
<keyword evidence="3" id="KW-1185">Reference proteome</keyword>
<dbReference type="PANTHER" id="PTHR43179:SF7">
    <property type="entry name" value="RHAMNOSYLTRANSFERASE WBBL"/>
    <property type="match status" value="1"/>
</dbReference>
<reference evidence="2" key="1">
    <citation type="submission" date="2020-10" db="EMBL/GenBank/DDBJ databases">
        <title>Phylogeny of dyella-like bacteria.</title>
        <authorList>
            <person name="Fu J."/>
        </authorList>
    </citation>
    <scope>NUCLEOTIDE SEQUENCE</scope>
    <source>
        <strain evidence="2">DHOC52</strain>
    </source>
</reference>
<dbReference type="EMBL" id="JADIKE010000028">
    <property type="protein sequence ID" value="MBM7124626.1"/>
    <property type="molecule type" value="Genomic_DNA"/>
</dbReference>